<dbReference type="Gene3D" id="1.20.58.920">
    <property type="match status" value="1"/>
</dbReference>
<dbReference type="Pfam" id="PF00015">
    <property type="entry name" value="MCPsignal"/>
    <property type="match status" value="1"/>
</dbReference>
<keyword evidence="9" id="KW-1185">Reference proteome</keyword>
<protein>
    <submittedName>
        <fullName evidence="8">HAMP domain-containing protein</fullName>
    </submittedName>
</protein>
<dbReference type="CDD" id="cd06225">
    <property type="entry name" value="HAMP"/>
    <property type="match status" value="1"/>
</dbReference>
<dbReference type="PANTHER" id="PTHR32089">
    <property type="entry name" value="METHYL-ACCEPTING CHEMOTAXIS PROTEIN MCPB"/>
    <property type="match status" value="1"/>
</dbReference>
<dbReference type="SMART" id="SM00283">
    <property type="entry name" value="MA"/>
    <property type="match status" value="1"/>
</dbReference>
<evidence type="ECO:0000256" key="1">
    <source>
        <dbReference type="ARBA" id="ARBA00023224"/>
    </source>
</evidence>
<keyword evidence="5" id="KW-0472">Membrane</keyword>
<dbReference type="InterPro" id="IPR003660">
    <property type="entry name" value="HAMP_dom"/>
</dbReference>
<dbReference type="Gene3D" id="1.10.287.950">
    <property type="entry name" value="Methyl-accepting chemotaxis protein"/>
    <property type="match status" value="1"/>
</dbReference>
<gene>
    <name evidence="8" type="ORF">EJ903_22130</name>
</gene>
<evidence type="ECO:0000256" key="3">
    <source>
        <dbReference type="PROSITE-ProRule" id="PRU00284"/>
    </source>
</evidence>
<dbReference type="SUPFAM" id="SSF58104">
    <property type="entry name" value="Methyl-accepting chemotaxis protein (MCP) signaling domain"/>
    <property type="match status" value="1"/>
</dbReference>
<evidence type="ECO:0000259" key="6">
    <source>
        <dbReference type="PROSITE" id="PS50111"/>
    </source>
</evidence>
<sequence>MAQGNSALGNSAQGSIGADHAAYRGIRFGIRFRLSAAIAVVVAMTFVAGGIALYAFGGVARGMDRIMSVGLPVVELALRLSEQSAQLAAAAPPLANVRTQMERGVAAAELDTRVQALRAAIDALRQAGVDLATIQAPAAALVENLDRLNAAVEARLATLSRHGALQRQLDAAYAKLAGDPALLAQANRLHGILSTALSVDDPRDLRDWKGRFDKALTPTTPSSGGSFDALVALGTGKDGVFAIQQAGFSAGKTVVELLEVNRGLAADFSAAVAAVVERAKAEATESAIGAQGAIDQGNRLLAITTGASALVGLLIAWFYVRRNLARRLERLTGAMDRIATGDLLAEIPSGGRDEIAVMAGALTVFRDNAIAMEQARAETEALRQRQSLDRRRERESLAHSFQATVDRVVGEVKGGAEEVSLVARGLSDTALRTSSQLADALVATRSANENFQTVAAAADELSRSIAMIGQQITISSSVTRRAVQGSEQTTRQLGVLQRCVERIADVSNVISAVAAQTNLLALNATIEAARAGEAGRGFAVVASEVKALAGQTAQATEDITAQIVAIQRAAIDTRTALEAISLTVDEVDKTTAAIAAAVEQQGASTADIARSVGLAADNADCIRGVIESVSGEANQTKDVAGRAAGSADRMLSLSGQLEQELEVFLTGLKAS</sequence>
<organism evidence="8 9">
    <name type="scientific">Azospirillum griseum</name>
    <dbReference type="NCBI Taxonomy" id="2496639"/>
    <lineage>
        <taxon>Bacteria</taxon>
        <taxon>Pseudomonadati</taxon>
        <taxon>Pseudomonadota</taxon>
        <taxon>Alphaproteobacteria</taxon>
        <taxon>Rhodospirillales</taxon>
        <taxon>Azospirillaceae</taxon>
        <taxon>Azospirillum</taxon>
    </lineage>
</organism>
<dbReference type="GO" id="GO:0016020">
    <property type="term" value="C:membrane"/>
    <property type="evidence" value="ECO:0007669"/>
    <property type="project" value="InterPro"/>
</dbReference>
<dbReference type="Proteomes" id="UP000277007">
    <property type="component" value="Unassembled WGS sequence"/>
</dbReference>
<dbReference type="EMBL" id="RXMA01000030">
    <property type="protein sequence ID" value="RTR15835.1"/>
    <property type="molecule type" value="Genomic_DNA"/>
</dbReference>
<dbReference type="Pfam" id="PF00672">
    <property type="entry name" value="HAMP"/>
    <property type="match status" value="1"/>
</dbReference>
<comment type="similarity">
    <text evidence="2">Belongs to the methyl-accepting chemotaxis (MCP) protein family.</text>
</comment>
<proteinExistence type="inferred from homology"/>
<dbReference type="Pfam" id="PF21689">
    <property type="entry name" value="TorS_sensor_domain"/>
    <property type="match status" value="1"/>
</dbReference>
<dbReference type="PROSITE" id="PS50885">
    <property type="entry name" value="HAMP"/>
    <property type="match status" value="1"/>
</dbReference>
<reference evidence="8 9" key="1">
    <citation type="submission" date="2018-12" db="EMBL/GenBank/DDBJ databases">
        <authorList>
            <person name="Yang Y."/>
        </authorList>
    </citation>
    <scope>NUCLEOTIDE SEQUENCE [LARGE SCALE GENOMIC DNA]</scope>
    <source>
        <strain evidence="8 9">L-25-5w-1</strain>
    </source>
</reference>
<feature type="transmembrane region" description="Helical" evidence="5">
    <location>
        <begin position="34"/>
        <end position="56"/>
    </location>
</feature>
<feature type="coiled-coil region" evidence="4">
    <location>
        <begin position="107"/>
        <end position="162"/>
    </location>
</feature>
<dbReference type="RefSeq" id="WP_126619554.1">
    <property type="nucleotide sequence ID" value="NZ_JBHUCY010000034.1"/>
</dbReference>
<evidence type="ECO:0000256" key="4">
    <source>
        <dbReference type="SAM" id="Coils"/>
    </source>
</evidence>
<evidence type="ECO:0000256" key="2">
    <source>
        <dbReference type="ARBA" id="ARBA00029447"/>
    </source>
</evidence>
<evidence type="ECO:0000313" key="9">
    <source>
        <dbReference type="Proteomes" id="UP000277007"/>
    </source>
</evidence>
<keyword evidence="1 3" id="KW-0807">Transducer</keyword>
<keyword evidence="5" id="KW-0812">Transmembrane</keyword>
<keyword evidence="5" id="KW-1133">Transmembrane helix</keyword>
<dbReference type="SMART" id="SM00304">
    <property type="entry name" value="HAMP"/>
    <property type="match status" value="1"/>
</dbReference>
<dbReference type="AlphaFoldDB" id="A0A431VBC6"/>
<comment type="caution">
    <text evidence="8">The sequence shown here is derived from an EMBL/GenBank/DDBJ whole genome shotgun (WGS) entry which is preliminary data.</text>
</comment>
<dbReference type="Gene3D" id="6.10.340.10">
    <property type="match status" value="1"/>
</dbReference>
<feature type="domain" description="HAMP" evidence="7">
    <location>
        <begin position="322"/>
        <end position="374"/>
    </location>
</feature>
<evidence type="ECO:0000259" key="7">
    <source>
        <dbReference type="PROSITE" id="PS50885"/>
    </source>
</evidence>
<dbReference type="PANTHER" id="PTHR32089:SF112">
    <property type="entry name" value="LYSOZYME-LIKE PROTEIN-RELATED"/>
    <property type="match status" value="1"/>
</dbReference>
<dbReference type="GO" id="GO:0007165">
    <property type="term" value="P:signal transduction"/>
    <property type="evidence" value="ECO:0007669"/>
    <property type="project" value="UniProtKB-KW"/>
</dbReference>
<dbReference type="InterPro" id="IPR004089">
    <property type="entry name" value="MCPsignal_dom"/>
</dbReference>
<dbReference type="InterPro" id="IPR038188">
    <property type="entry name" value="TorS_sensor_sf"/>
</dbReference>
<feature type="domain" description="Methyl-accepting transducer" evidence="6">
    <location>
        <begin position="408"/>
        <end position="651"/>
    </location>
</feature>
<accession>A0A431VBC6</accession>
<evidence type="ECO:0000256" key="5">
    <source>
        <dbReference type="SAM" id="Phobius"/>
    </source>
</evidence>
<dbReference type="PROSITE" id="PS50111">
    <property type="entry name" value="CHEMOTAXIS_TRANSDUC_2"/>
    <property type="match status" value="1"/>
</dbReference>
<name>A0A431VBC6_9PROT</name>
<keyword evidence="4" id="KW-0175">Coiled coil</keyword>
<feature type="transmembrane region" description="Helical" evidence="5">
    <location>
        <begin position="300"/>
        <end position="320"/>
    </location>
</feature>
<evidence type="ECO:0000313" key="8">
    <source>
        <dbReference type="EMBL" id="RTR15835.1"/>
    </source>
</evidence>
<dbReference type="OrthoDB" id="8625681at2"/>